<dbReference type="CDD" id="cd09030">
    <property type="entry name" value="DUF1425"/>
    <property type="match status" value="1"/>
</dbReference>
<dbReference type="EMBL" id="JABAIK010000007">
    <property type="protein sequence ID" value="NLS13052.1"/>
    <property type="molecule type" value="Genomic_DNA"/>
</dbReference>
<dbReference type="AlphaFoldDB" id="A0A7X8TR33"/>
<dbReference type="InterPro" id="IPR038483">
    <property type="entry name" value="YcfL-like_sf"/>
</dbReference>
<comment type="caution">
    <text evidence="2">The sequence shown here is derived from an EMBL/GenBank/DDBJ whole genome shotgun (WGS) entry which is preliminary data.</text>
</comment>
<evidence type="ECO:0000313" key="3">
    <source>
        <dbReference type="Proteomes" id="UP000535589"/>
    </source>
</evidence>
<proteinExistence type="predicted"/>
<protein>
    <submittedName>
        <fullName evidence="2">YcfL family protein</fullName>
    </submittedName>
</protein>
<reference evidence="2 3" key="1">
    <citation type="submission" date="2020-04" db="EMBL/GenBank/DDBJ databases">
        <title>Vibrio sp. SM6, a novel species isolated from seawater.</title>
        <authorList>
            <person name="Wang X."/>
        </authorList>
    </citation>
    <scope>NUCLEOTIDE SEQUENCE [LARGE SCALE GENOMIC DNA]</scope>
    <source>
        <strain evidence="2 3">SM6</strain>
    </source>
</reference>
<gene>
    <name evidence="2" type="ORF">HGP28_09140</name>
</gene>
<keyword evidence="1" id="KW-0732">Signal</keyword>
<dbReference type="InterPro" id="IPR010824">
    <property type="entry name" value="DUF1425"/>
</dbReference>
<dbReference type="Gene3D" id="2.60.40.3230">
    <property type="match status" value="1"/>
</dbReference>
<feature type="signal peptide" evidence="1">
    <location>
        <begin position="1"/>
        <end position="22"/>
    </location>
</feature>
<name>A0A7X8TR33_9VIBR</name>
<sequence length="143" mass="16067">MLSRFGLQGSIWLLLVSLLGCASNPDETATLAIDQGDRSVFFVDSMLAARFELVSETQHQVRNRTQASVVLKNRFNTPVELEYRFYWYDDQGLEVVEPSPWQTTLVLSEESITLSAIAPVVQASQFRVKIKDAQLNSAAIFQP</sequence>
<dbReference type="PROSITE" id="PS51257">
    <property type="entry name" value="PROKAR_LIPOPROTEIN"/>
    <property type="match status" value="1"/>
</dbReference>
<evidence type="ECO:0000313" key="2">
    <source>
        <dbReference type="EMBL" id="NLS13052.1"/>
    </source>
</evidence>
<dbReference type="RefSeq" id="WP_168836142.1">
    <property type="nucleotide sequence ID" value="NZ_JABAIK010000007.1"/>
</dbReference>
<organism evidence="2 3">
    <name type="scientific">Vibrio agarilyticus</name>
    <dbReference type="NCBI Taxonomy" id="2726741"/>
    <lineage>
        <taxon>Bacteria</taxon>
        <taxon>Pseudomonadati</taxon>
        <taxon>Pseudomonadota</taxon>
        <taxon>Gammaproteobacteria</taxon>
        <taxon>Vibrionales</taxon>
        <taxon>Vibrionaceae</taxon>
        <taxon>Vibrio</taxon>
    </lineage>
</organism>
<evidence type="ECO:0000256" key="1">
    <source>
        <dbReference type="SAM" id="SignalP"/>
    </source>
</evidence>
<keyword evidence="3" id="KW-1185">Reference proteome</keyword>
<dbReference type="Proteomes" id="UP000535589">
    <property type="component" value="Unassembled WGS sequence"/>
</dbReference>
<feature type="chain" id="PRO_5031507760" evidence="1">
    <location>
        <begin position="23"/>
        <end position="143"/>
    </location>
</feature>
<accession>A0A7X8TR33</accession>
<dbReference type="Pfam" id="PF07233">
    <property type="entry name" value="DUF1425"/>
    <property type="match status" value="1"/>
</dbReference>